<dbReference type="GO" id="GO:0005930">
    <property type="term" value="C:axoneme"/>
    <property type="evidence" value="ECO:0007669"/>
    <property type="project" value="UniProtKB-SubCell"/>
</dbReference>
<dbReference type="InterPro" id="IPR040193">
    <property type="entry name" value="EFHC1/EFHC2/EFHB"/>
</dbReference>
<keyword evidence="3" id="KW-0677">Repeat</keyword>
<feature type="region of interest" description="Disordered" evidence="6">
    <location>
        <begin position="526"/>
        <end position="548"/>
    </location>
</feature>
<evidence type="ECO:0000256" key="4">
    <source>
        <dbReference type="ARBA" id="ARBA00023212"/>
    </source>
</evidence>
<accession>A0AAJ6YVA3</accession>
<dbReference type="GO" id="GO:0043014">
    <property type="term" value="F:alpha-tubulin binding"/>
    <property type="evidence" value="ECO:0007669"/>
    <property type="project" value="TreeGrafter"/>
</dbReference>
<dbReference type="GeneID" id="105367873"/>
<dbReference type="PANTHER" id="PTHR12086">
    <property type="entry name" value="EF-HAND DOMAIN C-TERMINAL CONTAINING PROTEIN"/>
    <property type="match status" value="1"/>
</dbReference>
<reference evidence="9" key="1">
    <citation type="submission" date="2025-08" db="UniProtKB">
        <authorList>
            <consortium name="RefSeq"/>
        </authorList>
    </citation>
    <scope>IDENTIFICATION</scope>
</reference>
<dbReference type="PROSITE" id="PS51336">
    <property type="entry name" value="DM10"/>
    <property type="match status" value="3"/>
</dbReference>
<evidence type="ECO:0000313" key="8">
    <source>
        <dbReference type="Proteomes" id="UP000695007"/>
    </source>
</evidence>
<feature type="domain" description="DM10" evidence="7">
    <location>
        <begin position="89"/>
        <end position="195"/>
    </location>
</feature>
<dbReference type="GO" id="GO:0007052">
    <property type="term" value="P:mitotic spindle organization"/>
    <property type="evidence" value="ECO:0007669"/>
    <property type="project" value="TreeGrafter"/>
</dbReference>
<dbReference type="SMART" id="SM00676">
    <property type="entry name" value="DM10"/>
    <property type="match status" value="3"/>
</dbReference>
<dbReference type="Pfam" id="PF06565">
    <property type="entry name" value="DM10_dom"/>
    <property type="match status" value="3"/>
</dbReference>
<dbReference type="FunFam" id="2.30.29.170:FF:000004">
    <property type="entry name" value="EF-hand domain containing 2"/>
    <property type="match status" value="1"/>
</dbReference>
<sequence length="548" mass="64667">MSYLVDMESLPLLPGYTFSNCNSTSKDYKLKQKLKFLNGFRVIHDYNGTEDFLSNVKLAEYDPKFTYGHRKDINKEEWQIFLPKHVIFAQQCLKFEAYFKQSTFGSDNECYRVRRVNIFFYLEDDTMAVIEPPVKNVGFKQGKLVSRGKILKSKKPLTYYHWKDLNIGLDIGIYGVVYHIINCDLFSRNFLNRQGIDVPEGQNMPPDPYIHNRTWKESLEYRYASTKDKANALVDDQRYRFLEYDRMVLSFEAIWNNDLYKIQYYLSDNTIAIFVLRHPNESKKIGGSMLLKRTKVPKNWKDLPSTYPRIYAEKTEADVSEYYAPSDLQVGETIFIFGRRFLLYDCDLFTRKYYSDMLRIEQPERINLPDKVSNVYPERTPKSIDLKSDNNNQNVIRKLYHFPKKLRYTLTMDVVHPEDEGREFILEYSLADGSIRIIERYQCNSGRIPGCFLNWICVPKPDNTEYYTPNDFRIGDKINILGHWFIITGTELFVYNYVLSNPEKFDESVRQSIEGYLKQQGLIDEPKHCDEAEPDKITNESNKTNETK</sequence>
<dbReference type="GO" id="GO:0000281">
    <property type="term" value="P:mitotic cytokinesis"/>
    <property type="evidence" value="ECO:0007669"/>
    <property type="project" value="TreeGrafter"/>
</dbReference>
<comment type="subcellular location">
    <subcellularLocation>
        <location evidence="1">Cytoplasm</location>
        <location evidence="1">Cytoskeleton</location>
        <location evidence="1">Cilium axoneme</location>
    </subcellularLocation>
</comment>
<evidence type="ECO:0000256" key="5">
    <source>
        <dbReference type="ARBA" id="ARBA00023273"/>
    </source>
</evidence>
<feature type="domain" description="DM10" evidence="7">
    <location>
        <begin position="245"/>
        <end position="358"/>
    </location>
</feature>
<dbReference type="GO" id="GO:0072686">
    <property type="term" value="C:mitotic spindle"/>
    <property type="evidence" value="ECO:0007669"/>
    <property type="project" value="TreeGrafter"/>
</dbReference>
<dbReference type="KEGG" id="csol:105367873"/>
<dbReference type="Gene3D" id="2.30.29.170">
    <property type="match status" value="3"/>
</dbReference>
<organism evidence="8 9">
    <name type="scientific">Ceratosolen solmsi marchali</name>
    <dbReference type="NCBI Taxonomy" id="326594"/>
    <lineage>
        <taxon>Eukaryota</taxon>
        <taxon>Metazoa</taxon>
        <taxon>Ecdysozoa</taxon>
        <taxon>Arthropoda</taxon>
        <taxon>Hexapoda</taxon>
        <taxon>Insecta</taxon>
        <taxon>Pterygota</taxon>
        <taxon>Neoptera</taxon>
        <taxon>Endopterygota</taxon>
        <taxon>Hymenoptera</taxon>
        <taxon>Apocrita</taxon>
        <taxon>Proctotrupomorpha</taxon>
        <taxon>Chalcidoidea</taxon>
        <taxon>Agaonidae</taxon>
        <taxon>Agaoninae</taxon>
        <taxon>Ceratosolen</taxon>
    </lineage>
</organism>
<dbReference type="InterPro" id="IPR006602">
    <property type="entry name" value="DM10_dom"/>
</dbReference>
<evidence type="ECO:0000256" key="3">
    <source>
        <dbReference type="ARBA" id="ARBA00022737"/>
    </source>
</evidence>
<evidence type="ECO:0000256" key="6">
    <source>
        <dbReference type="SAM" id="MobiDB-lite"/>
    </source>
</evidence>
<name>A0AAJ6YVA3_9HYME</name>
<evidence type="ECO:0000259" key="7">
    <source>
        <dbReference type="PROSITE" id="PS51336"/>
    </source>
</evidence>
<keyword evidence="5" id="KW-0966">Cell projection</keyword>
<keyword evidence="4" id="KW-0206">Cytoskeleton</keyword>
<dbReference type="GO" id="GO:0060285">
    <property type="term" value="P:cilium-dependent cell motility"/>
    <property type="evidence" value="ECO:0007669"/>
    <property type="project" value="TreeGrafter"/>
</dbReference>
<dbReference type="PANTHER" id="PTHR12086:SF9">
    <property type="entry name" value="EF-HAND DOMAIN-CONTAINING PROTEIN 1"/>
    <property type="match status" value="1"/>
</dbReference>
<dbReference type="AlphaFoldDB" id="A0AAJ6YVA3"/>
<evidence type="ECO:0000256" key="2">
    <source>
        <dbReference type="ARBA" id="ARBA00022490"/>
    </source>
</evidence>
<evidence type="ECO:0000256" key="1">
    <source>
        <dbReference type="ARBA" id="ARBA00004430"/>
    </source>
</evidence>
<evidence type="ECO:0000313" key="9">
    <source>
        <dbReference type="RefSeq" id="XP_011505009.1"/>
    </source>
</evidence>
<keyword evidence="8" id="KW-1185">Reference proteome</keyword>
<feature type="domain" description="DM10" evidence="7">
    <location>
        <begin position="402"/>
        <end position="502"/>
    </location>
</feature>
<dbReference type="Proteomes" id="UP000695007">
    <property type="component" value="Unplaced"/>
</dbReference>
<keyword evidence="2" id="KW-0963">Cytoplasm</keyword>
<proteinExistence type="predicted"/>
<gene>
    <name evidence="9" type="primary">LOC105367873</name>
</gene>
<dbReference type="RefSeq" id="XP_011505009.1">
    <property type="nucleotide sequence ID" value="XM_011506707.1"/>
</dbReference>
<protein>
    <submittedName>
        <fullName evidence="9">EF-hand domain-containing protein 1-like</fullName>
    </submittedName>
</protein>